<sequence>MKSPSDIDMDCARAWDAMPWVLQHSATPALDEWLTQHLAQCASCRAEFAQQSRLRRALSLPSDIPLDANAGLRRLLARVDAPDTEEISRRSRPPSWLTRALVAAVLVQALGIGVLGAKLWLESAHPAYRTLSQNVMPAPAGAIHVVPDESMKVAEWNALLHSLHLQVVGGPNDVGAYTVVPAGAAATSNDILQKLRGTQGIRLAEPVAVTQ</sequence>
<name>A0ABV9C369_9GAMM</name>
<proteinExistence type="predicted"/>
<keyword evidence="2" id="KW-1185">Reference proteome</keyword>
<accession>A0ABV9C369</accession>
<dbReference type="EMBL" id="JBHSGA010000017">
    <property type="protein sequence ID" value="MFC4527478.1"/>
    <property type="molecule type" value="Genomic_DNA"/>
</dbReference>
<evidence type="ECO:0000313" key="1">
    <source>
        <dbReference type="EMBL" id="MFC4527478.1"/>
    </source>
</evidence>
<gene>
    <name evidence="1" type="ORF">ACFO5W_12610</name>
</gene>
<dbReference type="RefSeq" id="WP_266150157.1">
    <property type="nucleotide sequence ID" value="NZ_CP064028.1"/>
</dbReference>
<comment type="caution">
    <text evidence="1">The sequence shown here is derived from an EMBL/GenBank/DDBJ whole genome shotgun (WGS) entry which is preliminary data.</text>
</comment>
<evidence type="ECO:0000313" key="2">
    <source>
        <dbReference type="Proteomes" id="UP001595961"/>
    </source>
</evidence>
<reference evidence="2" key="1">
    <citation type="journal article" date="2019" name="Int. J. Syst. Evol. Microbiol.">
        <title>The Global Catalogue of Microorganisms (GCM) 10K type strain sequencing project: providing services to taxonomists for standard genome sequencing and annotation.</title>
        <authorList>
            <consortium name="The Broad Institute Genomics Platform"/>
            <consortium name="The Broad Institute Genome Sequencing Center for Infectious Disease"/>
            <person name="Wu L."/>
            <person name="Ma J."/>
        </authorList>
    </citation>
    <scope>NUCLEOTIDE SEQUENCE [LARGE SCALE GENOMIC DNA]</scope>
    <source>
        <strain evidence="2">CCM 4481</strain>
    </source>
</reference>
<dbReference type="Proteomes" id="UP001595961">
    <property type="component" value="Unassembled WGS sequence"/>
</dbReference>
<protein>
    <submittedName>
        <fullName evidence="1">Anti-sigma factor family protein</fullName>
    </submittedName>
</protein>
<organism evidence="1 2">
    <name type="scientific">Dyella halodurans</name>
    <dbReference type="NCBI Taxonomy" id="1920171"/>
    <lineage>
        <taxon>Bacteria</taxon>
        <taxon>Pseudomonadati</taxon>
        <taxon>Pseudomonadota</taxon>
        <taxon>Gammaproteobacteria</taxon>
        <taxon>Lysobacterales</taxon>
        <taxon>Rhodanobacteraceae</taxon>
        <taxon>Dyella</taxon>
    </lineage>
</organism>